<evidence type="ECO:0000259" key="3">
    <source>
        <dbReference type="Pfam" id="PF16344"/>
    </source>
</evidence>
<dbReference type="RefSeq" id="WP_071505732.1">
    <property type="nucleotide sequence ID" value="NZ_MORL01000020.1"/>
</dbReference>
<feature type="domain" description="FecR protein" evidence="2">
    <location>
        <begin position="119"/>
        <end position="214"/>
    </location>
</feature>
<dbReference type="Pfam" id="PF16344">
    <property type="entry name" value="FecR_C"/>
    <property type="match status" value="1"/>
</dbReference>
<dbReference type="EMBL" id="MORL01000020">
    <property type="protein sequence ID" value="OIN56660.1"/>
    <property type="molecule type" value="Genomic_DNA"/>
</dbReference>
<organism evidence="4 5">
    <name type="scientific">Arsenicibacter rosenii</name>
    <dbReference type="NCBI Taxonomy" id="1750698"/>
    <lineage>
        <taxon>Bacteria</taxon>
        <taxon>Pseudomonadati</taxon>
        <taxon>Bacteroidota</taxon>
        <taxon>Cytophagia</taxon>
        <taxon>Cytophagales</taxon>
        <taxon>Spirosomataceae</taxon>
        <taxon>Arsenicibacter</taxon>
    </lineage>
</organism>
<dbReference type="Proteomes" id="UP000181790">
    <property type="component" value="Unassembled WGS sequence"/>
</dbReference>
<evidence type="ECO:0000313" key="5">
    <source>
        <dbReference type="Proteomes" id="UP000181790"/>
    </source>
</evidence>
<sequence>MTPLPKDILFDFFDGKATPLQRKLIEDWLLIPANEELYYQYLDEWETRHMQFFPSVDEALTQYKQEMAGERPRRIRALYDPPESPFRFQRWFWWSIAASIILLVTAGGVFFQDQWRYITYQTGFSETATHRLPDGSAVTLNANSSLRVPRFGFGQHGRQVCLTGEAVFKVAHLPNHQRFVVDMGRGIQIEVLGTEFVAYARNRGQHVFLHKGSIKLDLPQGKQLYMKPGNLFTVDARGHGQLTETAPAQSYLAWQHHWFHFDNTSLSEVAQQIDEVFGVQVVIPDSGLARRRIAGNFKATKADQLLRSLSELLNVKITRTNDHIELRTLTL</sequence>
<keyword evidence="5" id="KW-1185">Reference proteome</keyword>
<name>A0A1S2VE08_9BACT</name>
<dbReference type="Gene3D" id="2.60.120.1440">
    <property type="match status" value="1"/>
</dbReference>
<dbReference type="Gene3D" id="3.55.50.30">
    <property type="match status" value="1"/>
</dbReference>
<proteinExistence type="predicted"/>
<keyword evidence="1" id="KW-1133">Transmembrane helix</keyword>
<dbReference type="OrthoDB" id="1523489at2"/>
<evidence type="ECO:0000259" key="2">
    <source>
        <dbReference type="Pfam" id="PF04773"/>
    </source>
</evidence>
<keyword evidence="1" id="KW-0812">Transmembrane</keyword>
<protein>
    <submittedName>
        <fullName evidence="4">Iron dicitrate transport regulator FecR</fullName>
    </submittedName>
</protein>
<dbReference type="PANTHER" id="PTHR30273:SF2">
    <property type="entry name" value="PROTEIN FECR"/>
    <property type="match status" value="1"/>
</dbReference>
<dbReference type="Pfam" id="PF04773">
    <property type="entry name" value="FecR"/>
    <property type="match status" value="1"/>
</dbReference>
<keyword evidence="1" id="KW-0472">Membrane</keyword>
<dbReference type="InterPro" id="IPR012373">
    <property type="entry name" value="Ferrdict_sens_TM"/>
</dbReference>
<dbReference type="AlphaFoldDB" id="A0A1S2VE08"/>
<dbReference type="InterPro" id="IPR032508">
    <property type="entry name" value="FecR_C"/>
</dbReference>
<accession>A0A1S2VE08</accession>
<dbReference type="PANTHER" id="PTHR30273">
    <property type="entry name" value="PERIPLASMIC SIGNAL SENSOR AND SIGMA FACTOR ACTIVATOR FECR-RELATED"/>
    <property type="match status" value="1"/>
</dbReference>
<reference evidence="4 5" key="1">
    <citation type="submission" date="2016-10" db="EMBL/GenBank/DDBJ databases">
        <title>Arsenicibacter rosenii gen. nov., sp. nov., an efficient arsenic-methylating bacterium isolated from an arsenic-contaminated paddy soil.</title>
        <authorList>
            <person name="Huang K."/>
        </authorList>
    </citation>
    <scope>NUCLEOTIDE SEQUENCE [LARGE SCALE GENOMIC DNA]</scope>
    <source>
        <strain evidence="4 5">SM-1</strain>
    </source>
</reference>
<evidence type="ECO:0000313" key="4">
    <source>
        <dbReference type="EMBL" id="OIN56660.1"/>
    </source>
</evidence>
<dbReference type="GO" id="GO:0016989">
    <property type="term" value="F:sigma factor antagonist activity"/>
    <property type="evidence" value="ECO:0007669"/>
    <property type="project" value="TreeGrafter"/>
</dbReference>
<dbReference type="PIRSF" id="PIRSF018266">
    <property type="entry name" value="FecR"/>
    <property type="match status" value="1"/>
</dbReference>
<evidence type="ECO:0000256" key="1">
    <source>
        <dbReference type="SAM" id="Phobius"/>
    </source>
</evidence>
<comment type="caution">
    <text evidence="4">The sequence shown here is derived from an EMBL/GenBank/DDBJ whole genome shotgun (WGS) entry which is preliminary data.</text>
</comment>
<feature type="domain" description="Protein FecR C-terminal" evidence="3">
    <location>
        <begin position="259"/>
        <end position="324"/>
    </location>
</feature>
<feature type="transmembrane region" description="Helical" evidence="1">
    <location>
        <begin position="91"/>
        <end position="111"/>
    </location>
</feature>
<dbReference type="InterPro" id="IPR006860">
    <property type="entry name" value="FecR"/>
</dbReference>
<gene>
    <name evidence="4" type="ORF">BLX24_23830</name>
</gene>